<feature type="compositionally biased region" description="Polar residues" evidence="5">
    <location>
        <begin position="201"/>
        <end position="213"/>
    </location>
</feature>
<evidence type="ECO:0000313" key="9">
    <source>
        <dbReference type="EMBL" id="EAU92277.2"/>
    </source>
</evidence>
<dbReference type="CDD" id="cd00174">
    <property type="entry name" value="SH3"/>
    <property type="match status" value="1"/>
</dbReference>
<evidence type="ECO:0000256" key="4">
    <source>
        <dbReference type="PROSITE-ProRule" id="PRU00192"/>
    </source>
</evidence>
<dbReference type="RefSeq" id="XP_001829317.2">
    <property type="nucleotide sequence ID" value="XM_001829265.2"/>
</dbReference>
<evidence type="ECO:0000256" key="1">
    <source>
        <dbReference type="ARBA" id="ARBA00022443"/>
    </source>
</evidence>
<dbReference type="InParanoid" id="A8N372"/>
<dbReference type="PROSITE" id="PS50009">
    <property type="entry name" value="RASGEF_CAT"/>
    <property type="match status" value="1"/>
</dbReference>
<feature type="domain" description="N-terminal Ras-GEF" evidence="8">
    <location>
        <begin position="355"/>
        <end position="496"/>
    </location>
</feature>
<feature type="compositionally biased region" description="Basic and acidic residues" evidence="5">
    <location>
        <begin position="313"/>
        <end position="325"/>
    </location>
</feature>
<feature type="domain" description="SH3" evidence="6">
    <location>
        <begin position="59"/>
        <end position="120"/>
    </location>
</feature>
<sequence length="774" mass="88129">MTVVRSNSARQPHTLLIDLAVFNDQDLISSTDDPQSSQTSFGSGSSGDSSSSSARYSSSVLFSVLCLHEYNSAEENGLSFRKGEILEILKQESTGWWAARRKQTREIGWIPKAYVEQLSPEQAGRYAKMREEIRCYERDAEQLYAEAPVTKLNLIDSDPEFTLSSLSRNNSGTKPSRPLSPPTLIRAKSRDGIYERRPHNVVTSNPTRPVTPQRSHKSPHPPPSPTSPMPHPPPQSAPCYNKPVPPLPDEAVTRDRSGSLQSSRSLRRRPLLLDDNTALSRLSTLIETKNSREIDRYADPDITGSIHALTKRSQSEQGRRKENSVRGRTMPTEFQPLKKPWYILPAHADQLEFDNEGNVRAGSLVALVERLTSESAFIEPGSNGFTGGRKSFASVFLMTFRTFTTSDQLFDMLLDRFSMTRPDNLNEIEVDDWKKRCLLPTQRRVLAVFTYWLEEHRLLEEDRHIAKRLPDFVTHVAMPRLRPESQALMQTFERLTFADPIRPPNGLTPRKPRKSKAHRNDLLRMDPSDIAEQLTLYEYNRYSTITPRECLAYVRTQKGDSVMHLNAFCATYDQLAGWVKLSILNNDAIAKRAATIDFWIKVAEKCRQMHNFASMSAILSSLTSATITRLVLTWAHVGRKSQLDVLAKHNEPTGGFSAYRTLLNNVDAQTPCVPFITMYLTDILRIREQYSDEPPARICFTQRQRWHDTISALLKFQRRNYFILFDEPLTTFVTKNLQEGGSKDNPWFWARSQEVQQAELAHADIRKGLEQAGF</sequence>
<dbReference type="CDD" id="cd06224">
    <property type="entry name" value="REM"/>
    <property type="match status" value="1"/>
</dbReference>
<dbReference type="GO" id="GO:0005085">
    <property type="term" value="F:guanyl-nucleotide exchange factor activity"/>
    <property type="evidence" value="ECO:0007669"/>
    <property type="project" value="UniProtKB-KW"/>
</dbReference>
<dbReference type="OrthoDB" id="10255964at2759"/>
<dbReference type="PANTHER" id="PTHR23113:SF368">
    <property type="entry name" value="CELL DIVISION CONTROL PROTEIN 25"/>
    <property type="match status" value="1"/>
</dbReference>
<dbReference type="Pfam" id="PF00617">
    <property type="entry name" value="RasGEF"/>
    <property type="match status" value="1"/>
</dbReference>
<dbReference type="PROSITE" id="PS50002">
    <property type="entry name" value="SH3"/>
    <property type="match status" value="1"/>
</dbReference>
<keyword evidence="1 4" id="KW-0728">SH3 domain</keyword>
<feature type="region of interest" description="Disordered" evidence="5">
    <location>
        <begin position="305"/>
        <end position="326"/>
    </location>
</feature>
<dbReference type="EMBL" id="AACS02000001">
    <property type="protein sequence ID" value="EAU92277.2"/>
    <property type="molecule type" value="Genomic_DNA"/>
</dbReference>
<dbReference type="InterPro" id="IPR008937">
    <property type="entry name" value="Ras-like_GEF"/>
</dbReference>
<dbReference type="GO" id="GO:0007265">
    <property type="term" value="P:Ras protein signal transduction"/>
    <property type="evidence" value="ECO:0007669"/>
    <property type="project" value="TreeGrafter"/>
</dbReference>
<dbReference type="GeneID" id="6005745"/>
<keyword evidence="10" id="KW-1185">Reference proteome</keyword>
<dbReference type="STRING" id="240176.A8N372"/>
<evidence type="ECO:0000256" key="2">
    <source>
        <dbReference type="ARBA" id="ARBA00022658"/>
    </source>
</evidence>
<feature type="compositionally biased region" description="Low complexity" evidence="5">
    <location>
        <begin position="29"/>
        <end position="52"/>
    </location>
</feature>
<keyword evidence="2 3" id="KW-0344">Guanine-nucleotide releasing factor</keyword>
<organism evidence="9 10">
    <name type="scientific">Coprinopsis cinerea (strain Okayama-7 / 130 / ATCC MYA-4618 / FGSC 9003)</name>
    <name type="common">Inky cap fungus</name>
    <name type="synonym">Hormographiella aspergillata</name>
    <dbReference type="NCBI Taxonomy" id="240176"/>
    <lineage>
        <taxon>Eukaryota</taxon>
        <taxon>Fungi</taxon>
        <taxon>Dikarya</taxon>
        <taxon>Basidiomycota</taxon>
        <taxon>Agaricomycotina</taxon>
        <taxon>Agaricomycetes</taxon>
        <taxon>Agaricomycetidae</taxon>
        <taxon>Agaricales</taxon>
        <taxon>Agaricineae</taxon>
        <taxon>Psathyrellaceae</taxon>
        <taxon>Coprinopsis</taxon>
    </lineage>
</organism>
<evidence type="ECO:0000259" key="6">
    <source>
        <dbReference type="PROSITE" id="PS50002"/>
    </source>
</evidence>
<dbReference type="InterPro" id="IPR001895">
    <property type="entry name" value="RASGEF_cat_dom"/>
</dbReference>
<protein>
    <recommendedName>
        <fullName evidence="11">Ras GEF</fullName>
    </recommendedName>
</protein>
<dbReference type="PANTHER" id="PTHR23113">
    <property type="entry name" value="GUANINE NUCLEOTIDE EXCHANGE FACTOR"/>
    <property type="match status" value="1"/>
</dbReference>
<feature type="region of interest" description="Disordered" evidence="5">
    <location>
        <begin position="165"/>
        <end position="268"/>
    </location>
</feature>
<dbReference type="Gene3D" id="1.10.840.10">
    <property type="entry name" value="Ras guanine-nucleotide exchange factors catalytic domain"/>
    <property type="match status" value="1"/>
</dbReference>
<name>A8N372_COPC7</name>
<dbReference type="Pfam" id="PF00618">
    <property type="entry name" value="RasGEF_N"/>
    <property type="match status" value="1"/>
</dbReference>
<feature type="compositionally biased region" description="Basic and acidic residues" evidence="5">
    <location>
        <begin position="188"/>
        <end position="198"/>
    </location>
</feature>
<feature type="domain" description="Ras-GEF" evidence="7">
    <location>
        <begin position="526"/>
        <end position="758"/>
    </location>
</feature>
<dbReference type="AlphaFoldDB" id="A8N372"/>
<dbReference type="SMART" id="SM00326">
    <property type="entry name" value="SH3"/>
    <property type="match status" value="1"/>
</dbReference>
<comment type="caution">
    <text evidence="9">The sequence shown here is derived from an EMBL/GenBank/DDBJ whole genome shotgun (WGS) entry which is preliminary data.</text>
</comment>
<dbReference type="KEGG" id="cci:CC1G_00496"/>
<dbReference type="SMART" id="SM00229">
    <property type="entry name" value="RasGEFN"/>
    <property type="match status" value="1"/>
</dbReference>
<dbReference type="SUPFAM" id="SSF48366">
    <property type="entry name" value="Ras GEF"/>
    <property type="match status" value="1"/>
</dbReference>
<proteinExistence type="predicted"/>
<dbReference type="PROSITE" id="PS50212">
    <property type="entry name" value="RASGEF_NTER"/>
    <property type="match status" value="1"/>
</dbReference>
<feature type="compositionally biased region" description="Pro residues" evidence="5">
    <location>
        <begin position="220"/>
        <end position="236"/>
    </location>
</feature>
<dbReference type="SMART" id="SM00147">
    <property type="entry name" value="RasGEF"/>
    <property type="match status" value="1"/>
</dbReference>
<dbReference type="Gene3D" id="2.30.30.40">
    <property type="entry name" value="SH3 Domains"/>
    <property type="match status" value="1"/>
</dbReference>
<accession>A8N372</accession>
<dbReference type="Gene3D" id="1.20.870.10">
    <property type="entry name" value="Son of sevenless (SoS) protein Chain: S domain 1"/>
    <property type="match status" value="1"/>
</dbReference>
<evidence type="ECO:0008006" key="11">
    <source>
        <dbReference type="Google" id="ProtNLM"/>
    </source>
</evidence>
<gene>
    <name evidence="9" type="ORF">CC1G_00496</name>
</gene>
<dbReference type="Proteomes" id="UP000001861">
    <property type="component" value="Unassembled WGS sequence"/>
</dbReference>
<dbReference type="Pfam" id="PF00018">
    <property type="entry name" value="SH3_1"/>
    <property type="match status" value="1"/>
</dbReference>
<dbReference type="InterPro" id="IPR023578">
    <property type="entry name" value="Ras_GEF_dom_sf"/>
</dbReference>
<dbReference type="VEuPathDB" id="FungiDB:CC1G_00496"/>
<dbReference type="HOGENOM" id="CLU_002632_1_1_1"/>
<dbReference type="OMA" id="TGWWAAM"/>
<feature type="region of interest" description="Disordered" evidence="5">
    <location>
        <begin position="28"/>
        <end position="52"/>
    </location>
</feature>
<evidence type="ECO:0000259" key="7">
    <source>
        <dbReference type="PROSITE" id="PS50009"/>
    </source>
</evidence>
<dbReference type="InterPro" id="IPR001452">
    <property type="entry name" value="SH3_domain"/>
</dbReference>
<evidence type="ECO:0000256" key="5">
    <source>
        <dbReference type="SAM" id="MobiDB-lite"/>
    </source>
</evidence>
<dbReference type="InterPro" id="IPR036964">
    <property type="entry name" value="RASGEF_cat_dom_sf"/>
</dbReference>
<dbReference type="GO" id="GO:0005886">
    <property type="term" value="C:plasma membrane"/>
    <property type="evidence" value="ECO:0007669"/>
    <property type="project" value="TreeGrafter"/>
</dbReference>
<feature type="compositionally biased region" description="Polar residues" evidence="5">
    <location>
        <begin position="165"/>
        <end position="174"/>
    </location>
</feature>
<dbReference type="eggNOG" id="KOG3417">
    <property type="taxonomic scope" value="Eukaryota"/>
</dbReference>
<evidence type="ECO:0000313" key="10">
    <source>
        <dbReference type="Proteomes" id="UP000001861"/>
    </source>
</evidence>
<dbReference type="SUPFAM" id="SSF50044">
    <property type="entry name" value="SH3-domain"/>
    <property type="match status" value="1"/>
</dbReference>
<evidence type="ECO:0000256" key="3">
    <source>
        <dbReference type="PROSITE-ProRule" id="PRU00168"/>
    </source>
</evidence>
<evidence type="ECO:0000259" key="8">
    <source>
        <dbReference type="PROSITE" id="PS50212"/>
    </source>
</evidence>
<reference evidence="9 10" key="1">
    <citation type="journal article" date="2010" name="Proc. Natl. Acad. Sci. U.S.A.">
        <title>Insights into evolution of multicellular fungi from the assembled chromosomes of the mushroom Coprinopsis cinerea (Coprinus cinereus).</title>
        <authorList>
            <person name="Stajich J.E."/>
            <person name="Wilke S.K."/>
            <person name="Ahren D."/>
            <person name="Au C.H."/>
            <person name="Birren B.W."/>
            <person name="Borodovsky M."/>
            <person name="Burns C."/>
            <person name="Canback B."/>
            <person name="Casselton L.A."/>
            <person name="Cheng C.K."/>
            <person name="Deng J."/>
            <person name="Dietrich F.S."/>
            <person name="Fargo D.C."/>
            <person name="Farman M.L."/>
            <person name="Gathman A.C."/>
            <person name="Goldberg J."/>
            <person name="Guigo R."/>
            <person name="Hoegger P.J."/>
            <person name="Hooker J.B."/>
            <person name="Huggins A."/>
            <person name="James T.Y."/>
            <person name="Kamada T."/>
            <person name="Kilaru S."/>
            <person name="Kodira C."/>
            <person name="Kues U."/>
            <person name="Kupfer D."/>
            <person name="Kwan H.S."/>
            <person name="Lomsadze A."/>
            <person name="Li W."/>
            <person name="Lilly W.W."/>
            <person name="Ma L.J."/>
            <person name="Mackey A.J."/>
            <person name="Manning G."/>
            <person name="Martin F."/>
            <person name="Muraguchi H."/>
            <person name="Natvig D.O."/>
            <person name="Palmerini H."/>
            <person name="Ramesh M.A."/>
            <person name="Rehmeyer C.J."/>
            <person name="Roe B.A."/>
            <person name="Shenoy N."/>
            <person name="Stanke M."/>
            <person name="Ter-Hovhannisyan V."/>
            <person name="Tunlid A."/>
            <person name="Velagapudi R."/>
            <person name="Vision T.J."/>
            <person name="Zeng Q."/>
            <person name="Zolan M.E."/>
            <person name="Pukkila P.J."/>
        </authorList>
    </citation>
    <scope>NUCLEOTIDE SEQUENCE [LARGE SCALE GENOMIC DNA]</scope>
    <source>
        <strain evidence="10">Okayama-7 / 130 / ATCC MYA-4618 / FGSC 9003</strain>
    </source>
</reference>
<dbReference type="InterPro" id="IPR036028">
    <property type="entry name" value="SH3-like_dom_sf"/>
</dbReference>
<dbReference type="InterPro" id="IPR000651">
    <property type="entry name" value="Ras-like_Gua-exchang_fac_N"/>
</dbReference>